<dbReference type="EMBL" id="KK914382">
    <property type="protein sequence ID" value="KDP37770.1"/>
    <property type="molecule type" value="Genomic_DNA"/>
</dbReference>
<keyword evidence="2" id="KW-1185">Reference proteome</keyword>
<sequence length="122" mass="13874">MDSSLDFIILSCYCGLMPVLKVSFTEANPGKRFFNCRQYGAGKSGINQERVSLPLWRTTNGNGVSHYVWRVPQANGLRHFIPECLYLTLFLICNLPGQGRAWCHYVWRTPDSCGARPFNLEV</sequence>
<organism evidence="1 2">
    <name type="scientific">Jatropha curcas</name>
    <name type="common">Barbados nut</name>
    <dbReference type="NCBI Taxonomy" id="180498"/>
    <lineage>
        <taxon>Eukaryota</taxon>
        <taxon>Viridiplantae</taxon>
        <taxon>Streptophyta</taxon>
        <taxon>Embryophyta</taxon>
        <taxon>Tracheophyta</taxon>
        <taxon>Spermatophyta</taxon>
        <taxon>Magnoliopsida</taxon>
        <taxon>eudicotyledons</taxon>
        <taxon>Gunneridae</taxon>
        <taxon>Pentapetalae</taxon>
        <taxon>rosids</taxon>
        <taxon>fabids</taxon>
        <taxon>Malpighiales</taxon>
        <taxon>Euphorbiaceae</taxon>
        <taxon>Crotonoideae</taxon>
        <taxon>Jatropheae</taxon>
        <taxon>Jatropha</taxon>
    </lineage>
</organism>
<evidence type="ECO:0008006" key="3">
    <source>
        <dbReference type="Google" id="ProtNLM"/>
    </source>
</evidence>
<dbReference type="OrthoDB" id="2822301at2759"/>
<name>A0A067KZV9_JATCU</name>
<dbReference type="AlphaFoldDB" id="A0A067KZV9"/>
<accession>A0A067KZV9</accession>
<dbReference type="Proteomes" id="UP000027138">
    <property type="component" value="Unassembled WGS sequence"/>
</dbReference>
<evidence type="ECO:0000313" key="1">
    <source>
        <dbReference type="EMBL" id="KDP37770.1"/>
    </source>
</evidence>
<gene>
    <name evidence="1" type="ORF">JCGZ_06449</name>
</gene>
<protein>
    <recommendedName>
        <fullName evidence="3">Zinc finger GRF-type domain-containing protein</fullName>
    </recommendedName>
</protein>
<evidence type="ECO:0000313" key="2">
    <source>
        <dbReference type="Proteomes" id="UP000027138"/>
    </source>
</evidence>
<reference evidence="1 2" key="1">
    <citation type="journal article" date="2014" name="PLoS ONE">
        <title>Global Analysis of Gene Expression Profiles in Physic Nut (Jatropha curcas L.) Seedlings Exposed to Salt Stress.</title>
        <authorList>
            <person name="Zhang L."/>
            <person name="Zhang C."/>
            <person name="Wu P."/>
            <person name="Chen Y."/>
            <person name="Li M."/>
            <person name="Jiang H."/>
            <person name="Wu G."/>
        </authorList>
    </citation>
    <scope>NUCLEOTIDE SEQUENCE [LARGE SCALE GENOMIC DNA]</scope>
    <source>
        <strain evidence="2">cv. GZQX0401</strain>
        <tissue evidence="1">Young leaves</tissue>
    </source>
</reference>
<proteinExistence type="predicted"/>